<feature type="compositionally biased region" description="Basic residues" evidence="2">
    <location>
        <begin position="1"/>
        <end position="17"/>
    </location>
</feature>
<feature type="non-terminal residue" evidence="3">
    <location>
        <position position="344"/>
    </location>
</feature>
<accession>A0A9X3WQ92</accession>
<comment type="caution">
    <text evidence="3">The sequence shown here is derived from an EMBL/GenBank/DDBJ whole genome shotgun (WGS) entry which is preliminary data.</text>
</comment>
<feature type="coiled-coil region" evidence="1">
    <location>
        <begin position="99"/>
        <end position="126"/>
    </location>
</feature>
<name>A0A9X3WQ92_9BACI</name>
<feature type="region of interest" description="Disordered" evidence="2">
    <location>
        <begin position="1"/>
        <end position="27"/>
    </location>
</feature>
<feature type="compositionally biased region" description="Basic and acidic residues" evidence="2">
    <location>
        <begin position="18"/>
        <end position="27"/>
    </location>
</feature>
<keyword evidence="4" id="KW-1185">Reference proteome</keyword>
<dbReference type="Proteomes" id="UP001145072">
    <property type="component" value="Unassembled WGS sequence"/>
</dbReference>
<dbReference type="EMBL" id="JAMQJZ010000040">
    <property type="protein sequence ID" value="MDC3422878.1"/>
    <property type="molecule type" value="Genomic_DNA"/>
</dbReference>
<sequence>MKKSKKTNKETKKRQRKPQNEEQKMLKKVRDLSPVHVVEVELEVLEFQDWKLQRIQEHLRQIRNTILGELHKNYHQMIRTKLHKRTLNRYISVVKLIEKERDKKQLSLLQKEKTRLTKQFEELRNKYNVTFEFARKYGEYLKDNVFLLPDAVTVLSVCEMVWTSMENIIFGNSKKSYFYKKDDYITLQAKQAERCIILKHNDIENTFDVSFNGMHFPLMVKKNDLFIEETLSNIVYYMKSGTEIDNQNVERHKLGLTPYPTYRIRNNRIVRKNIRGKNRYYVQIVLEGTPVVKRKKDGSLRHNYGVGRVANDVGTQSVAIVSKHTAFLKNLAERSENTFKYERK</sequence>
<dbReference type="AlphaFoldDB" id="A0A9X3WQ92"/>
<evidence type="ECO:0000256" key="2">
    <source>
        <dbReference type="SAM" id="MobiDB-lite"/>
    </source>
</evidence>
<reference evidence="3" key="1">
    <citation type="submission" date="2022-06" db="EMBL/GenBank/DDBJ databases">
        <title>Aquibacillus sp. a new bacterium isolated from soil saline samples.</title>
        <authorList>
            <person name="Galisteo C."/>
            <person name="De La Haba R."/>
            <person name="Sanchez-Porro C."/>
            <person name="Ventosa A."/>
        </authorList>
    </citation>
    <scope>NUCLEOTIDE SEQUENCE</scope>
    <source>
        <strain evidence="3">JCM 12387</strain>
    </source>
</reference>
<gene>
    <name evidence="3" type="ORF">NC661_21275</name>
</gene>
<evidence type="ECO:0000313" key="3">
    <source>
        <dbReference type="EMBL" id="MDC3422878.1"/>
    </source>
</evidence>
<evidence type="ECO:0000256" key="1">
    <source>
        <dbReference type="SAM" id="Coils"/>
    </source>
</evidence>
<keyword evidence="1" id="KW-0175">Coiled coil</keyword>
<organism evidence="3 4">
    <name type="scientific">Aquibacillus koreensis</name>
    <dbReference type="NCBI Taxonomy" id="279446"/>
    <lineage>
        <taxon>Bacteria</taxon>
        <taxon>Bacillati</taxon>
        <taxon>Bacillota</taxon>
        <taxon>Bacilli</taxon>
        <taxon>Bacillales</taxon>
        <taxon>Bacillaceae</taxon>
        <taxon>Aquibacillus</taxon>
    </lineage>
</organism>
<proteinExistence type="predicted"/>
<evidence type="ECO:0000313" key="4">
    <source>
        <dbReference type="Proteomes" id="UP001145072"/>
    </source>
</evidence>
<protein>
    <submittedName>
        <fullName evidence="3">Uncharacterized protein</fullName>
    </submittedName>
</protein>
<dbReference type="RefSeq" id="WP_272480080.1">
    <property type="nucleotide sequence ID" value="NZ_JAMQJZ010000040.1"/>
</dbReference>